<gene>
    <name evidence="2" type="ORF">FisN_8Hu029</name>
</gene>
<organism evidence="2 3">
    <name type="scientific">Fistulifera solaris</name>
    <name type="common">Oleaginous diatom</name>
    <dbReference type="NCBI Taxonomy" id="1519565"/>
    <lineage>
        <taxon>Eukaryota</taxon>
        <taxon>Sar</taxon>
        <taxon>Stramenopiles</taxon>
        <taxon>Ochrophyta</taxon>
        <taxon>Bacillariophyta</taxon>
        <taxon>Bacillariophyceae</taxon>
        <taxon>Bacillariophycidae</taxon>
        <taxon>Naviculales</taxon>
        <taxon>Naviculaceae</taxon>
        <taxon>Fistulifera</taxon>
    </lineage>
</organism>
<dbReference type="EMBL" id="BDSP01000075">
    <property type="protein sequence ID" value="GAX14132.1"/>
    <property type="molecule type" value="Genomic_DNA"/>
</dbReference>
<accession>A0A1Z5JJV8</accession>
<sequence>MRRPKTYPHSLLALLCSVWCVSIATEWSSRAFFEIILSEQQNMFQREKDASLPMVPVKMIVQEHSQETQVVVRQNNLRKEQGVKSNIEAEQLAQTEDGRKLKNEEKHFFVCETAPDMAKRHQPIVMVSNSRTGSNLFFSFIGRLAEKDEKQVDGIMLYEVYADELDIQVQSLSQIIDHIQRGCGWNTNAEMYVDRKFASPKKLFTAAFADFNDMSSQQTVLRELQQVFAERYSKPAGFMQFIHRIPSLLPKPFFALKVFPYHIFDQMNMTVAEYAAIFADMNPEYVVLWRRNILEIFVSLKIAKQKSGGWTLQGTTKDDAIAIQRPELEWYIQNIVGFYKQARDYFDGKSIPYHEYEYNRDMVDEKGHPNIARKIQSELLHLPSDEQVIRDVFAYPHLAKQATVPISEQIQNWNEVKSWGYSAVAEEWPNLFPKKILTITANNKASAVDDELRSEKRIVVQESQPRNKEEQYFVCETAPATAKRHQPIVLISHARTGSNLFFSFIGRLAERHVDQVDGILLYEVYAEQLNIHVNGLSQIIDHIRRGCGWNTDTESYVDRTFASPKELFTAAFAEFNMSSQQTVLKELQKAFTERYSKPAGFMNFIHRIPSLLPKPFFALKVFPYYIFHQMKTTVAEYASIFADMSPEYVVLWRRNVLEIFVSANIAQRTNGWTLQGTSQEHAITIQRPELDWYIQNFVSYFTQARDYFDSKSIPYHVFEYNRDLVDEKGHPNIARKIQSVLLHLPSDEQVIQDVFAYPHLAKQATVPVFAQIQNWDEVKSWGYSAVAEEWPDLFAESTNTTAVSRL</sequence>
<evidence type="ECO:0000256" key="1">
    <source>
        <dbReference type="SAM" id="SignalP"/>
    </source>
</evidence>
<keyword evidence="1" id="KW-0732">Signal</keyword>
<evidence type="ECO:0000313" key="3">
    <source>
        <dbReference type="Proteomes" id="UP000198406"/>
    </source>
</evidence>
<keyword evidence="3" id="KW-1185">Reference proteome</keyword>
<feature type="signal peptide" evidence="1">
    <location>
        <begin position="1"/>
        <end position="24"/>
    </location>
</feature>
<dbReference type="Gene3D" id="3.40.50.300">
    <property type="entry name" value="P-loop containing nucleotide triphosphate hydrolases"/>
    <property type="match status" value="2"/>
</dbReference>
<dbReference type="AlphaFoldDB" id="A0A1Z5JJV8"/>
<dbReference type="InParanoid" id="A0A1Z5JJV8"/>
<name>A0A1Z5JJV8_FISSO</name>
<proteinExistence type="predicted"/>
<dbReference type="Proteomes" id="UP000198406">
    <property type="component" value="Unassembled WGS sequence"/>
</dbReference>
<comment type="caution">
    <text evidence="2">The sequence shown here is derived from an EMBL/GenBank/DDBJ whole genome shotgun (WGS) entry which is preliminary data.</text>
</comment>
<protein>
    <recommendedName>
        <fullName evidence="4">Sulfotransferase domain-containing protein</fullName>
    </recommendedName>
</protein>
<reference evidence="2 3" key="1">
    <citation type="journal article" date="2015" name="Plant Cell">
        <title>Oil accumulation by the oleaginous diatom Fistulifera solaris as revealed by the genome and transcriptome.</title>
        <authorList>
            <person name="Tanaka T."/>
            <person name="Maeda Y."/>
            <person name="Veluchamy A."/>
            <person name="Tanaka M."/>
            <person name="Abida H."/>
            <person name="Marechal E."/>
            <person name="Bowler C."/>
            <person name="Muto M."/>
            <person name="Sunaga Y."/>
            <person name="Tanaka M."/>
            <person name="Yoshino T."/>
            <person name="Taniguchi T."/>
            <person name="Fukuda Y."/>
            <person name="Nemoto M."/>
            <person name="Matsumoto M."/>
            <person name="Wong P.S."/>
            <person name="Aburatani S."/>
            <person name="Fujibuchi W."/>
        </authorList>
    </citation>
    <scope>NUCLEOTIDE SEQUENCE [LARGE SCALE GENOMIC DNA]</scope>
    <source>
        <strain evidence="2 3">JPCC DA0580</strain>
    </source>
</reference>
<evidence type="ECO:0008006" key="4">
    <source>
        <dbReference type="Google" id="ProtNLM"/>
    </source>
</evidence>
<evidence type="ECO:0000313" key="2">
    <source>
        <dbReference type="EMBL" id="GAX14132.1"/>
    </source>
</evidence>
<feature type="chain" id="PRO_5012328712" description="Sulfotransferase domain-containing protein" evidence="1">
    <location>
        <begin position="25"/>
        <end position="806"/>
    </location>
</feature>
<dbReference type="InterPro" id="IPR027417">
    <property type="entry name" value="P-loop_NTPase"/>
</dbReference>